<name>A0A8R7K354_TRIUA</name>
<reference evidence="1" key="2">
    <citation type="submission" date="2018-03" db="EMBL/GenBank/DDBJ databases">
        <title>The Triticum urartu genome reveals the dynamic nature of wheat genome evolution.</title>
        <authorList>
            <person name="Ling H."/>
            <person name="Ma B."/>
            <person name="Shi X."/>
            <person name="Liu H."/>
            <person name="Dong L."/>
            <person name="Sun H."/>
            <person name="Cao Y."/>
            <person name="Gao Q."/>
            <person name="Zheng S."/>
            <person name="Li Y."/>
            <person name="Yu Y."/>
            <person name="Du H."/>
            <person name="Qi M."/>
            <person name="Li Y."/>
            <person name="Yu H."/>
            <person name="Cui Y."/>
            <person name="Wang N."/>
            <person name="Chen C."/>
            <person name="Wu H."/>
            <person name="Zhao Y."/>
            <person name="Zhang J."/>
            <person name="Li Y."/>
            <person name="Zhou W."/>
            <person name="Zhang B."/>
            <person name="Hu W."/>
            <person name="Eijk M."/>
            <person name="Tang J."/>
            <person name="Witsenboer H."/>
            <person name="Zhao S."/>
            <person name="Li Z."/>
            <person name="Zhang A."/>
            <person name="Wang D."/>
            <person name="Liang C."/>
        </authorList>
    </citation>
    <scope>NUCLEOTIDE SEQUENCE [LARGE SCALE GENOMIC DNA]</scope>
    <source>
        <strain evidence="1">cv. G1812</strain>
    </source>
</reference>
<proteinExistence type="predicted"/>
<reference evidence="2" key="1">
    <citation type="journal article" date="2013" name="Nature">
        <title>Draft genome of the wheat A-genome progenitor Triticum urartu.</title>
        <authorList>
            <person name="Ling H.Q."/>
            <person name="Zhao S."/>
            <person name="Liu D."/>
            <person name="Wang J."/>
            <person name="Sun H."/>
            <person name="Zhang C."/>
            <person name="Fan H."/>
            <person name="Li D."/>
            <person name="Dong L."/>
            <person name="Tao Y."/>
            <person name="Gao C."/>
            <person name="Wu H."/>
            <person name="Li Y."/>
            <person name="Cui Y."/>
            <person name="Guo X."/>
            <person name="Zheng S."/>
            <person name="Wang B."/>
            <person name="Yu K."/>
            <person name="Liang Q."/>
            <person name="Yang W."/>
            <person name="Lou X."/>
            <person name="Chen J."/>
            <person name="Feng M."/>
            <person name="Jian J."/>
            <person name="Zhang X."/>
            <person name="Luo G."/>
            <person name="Jiang Y."/>
            <person name="Liu J."/>
            <person name="Wang Z."/>
            <person name="Sha Y."/>
            <person name="Zhang B."/>
            <person name="Wu H."/>
            <person name="Tang D."/>
            <person name="Shen Q."/>
            <person name="Xue P."/>
            <person name="Zou S."/>
            <person name="Wang X."/>
            <person name="Liu X."/>
            <person name="Wang F."/>
            <person name="Yang Y."/>
            <person name="An X."/>
            <person name="Dong Z."/>
            <person name="Zhang K."/>
            <person name="Zhang X."/>
            <person name="Luo M.C."/>
            <person name="Dvorak J."/>
            <person name="Tong Y."/>
            <person name="Wang J."/>
            <person name="Yang H."/>
            <person name="Li Z."/>
            <person name="Wang D."/>
            <person name="Zhang A."/>
            <person name="Wang J."/>
        </authorList>
    </citation>
    <scope>NUCLEOTIDE SEQUENCE</scope>
    <source>
        <strain evidence="2">cv. G1812</strain>
    </source>
</reference>
<sequence>MIISFSPARRASTHASAAATFLSATARTTSARPVRYSYSNLGSVTFPDLRGAMDALSIAAPSTAALSLSVAAASDALAASSSLIEPLIVCSAAAISASTLSASSWTHWPSCSISAFSFSAASVSSSSCRSVASRSARISPAISSAAVTAPSRHLASRSAATSCRTCAPAFFSCSSSRPISSASRAASVRVRSMDAVNWRLSPLADSSSARAMSSLASAACSDGELSCPSSVISES</sequence>
<reference evidence="1" key="3">
    <citation type="submission" date="2022-06" db="UniProtKB">
        <authorList>
            <consortium name="EnsemblPlants"/>
        </authorList>
    </citation>
    <scope>IDENTIFICATION</scope>
</reference>
<dbReference type="EnsemblPlants" id="TuG1812G0100004148.01.T01">
    <property type="protein sequence ID" value="TuG1812G0100004148.01.T01.cds289885"/>
    <property type="gene ID" value="TuG1812G0100004148.01"/>
</dbReference>
<keyword evidence="2" id="KW-1185">Reference proteome</keyword>
<accession>A0A8R7K354</accession>
<dbReference type="Gramene" id="TuG1812G0100004148.01.T01">
    <property type="protein sequence ID" value="TuG1812G0100004148.01.T01.cds289885"/>
    <property type="gene ID" value="TuG1812G0100004148.01"/>
</dbReference>
<organism evidence="1 2">
    <name type="scientific">Triticum urartu</name>
    <name type="common">Red wild einkorn</name>
    <name type="synonym">Crithodium urartu</name>
    <dbReference type="NCBI Taxonomy" id="4572"/>
    <lineage>
        <taxon>Eukaryota</taxon>
        <taxon>Viridiplantae</taxon>
        <taxon>Streptophyta</taxon>
        <taxon>Embryophyta</taxon>
        <taxon>Tracheophyta</taxon>
        <taxon>Spermatophyta</taxon>
        <taxon>Magnoliopsida</taxon>
        <taxon>Liliopsida</taxon>
        <taxon>Poales</taxon>
        <taxon>Poaceae</taxon>
        <taxon>BOP clade</taxon>
        <taxon>Pooideae</taxon>
        <taxon>Triticodae</taxon>
        <taxon>Triticeae</taxon>
        <taxon>Triticinae</taxon>
        <taxon>Triticum</taxon>
    </lineage>
</organism>
<protein>
    <submittedName>
        <fullName evidence="1">Uncharacterized protein</fullName>
    </submittedName>
</protein>
<evidence type="ECO:0000313" key="2">
    <source>
        <dbReference type="Proteomes" id="UP000015106"/>
    </source>
</evidence>
<dbReference type="AlphaFoldDB" id="A0A8R7K354"/>
<evidence type="ECO:0000313" key="1">
    <source>
        <dbReference type="EnsemblPlants" id="TuG1812G0100004148.01.T01.cds289885"/>
    </source>
</evidence>
<dbReference type="Proteomes" id="UP000015106">
    <property type="component" value="Chromosome 1"/>
</dbReference>